<organism evidence="8 9">
    <name type="scientific">Saccharopolyspora hordei</name>
    <dbReference type="NCBI Taxonomy" id="1838"/>
    <lineage>
        <taxon>Bacteria</taxon>
        <taxon>Bacillati</taxon>
        <taxon>Actinomycetota</taxon>
        <taxon>Actinomycetes</taxon>
        <taxon>Pseudonocardiales</taxon>
        <taxon>Pseudonocardiaceae</taxon>
        <taxon>Saccharopolyspora</taxon>
    </lineage>
</organism>
<dbReference type="InterPro" id="IPR039425">
    <property type="entry name" value="RNA_pol_sigma-70-like"/>
</dbReference>
<name>A0A853AQ05_9PSEU</name>
<dbReference type="InterPro" id="IPR013325">
    <property type="entry name" value="RNA_pol_sigma_r2"/>
</dbReference>
<dbReference type="PANTHER" id="PTHR43133:SF8">
    <property type="entry name" value="RNA POLYMERASE SIGMA FACTOR HI_1459-RELATED"/>
    <property type="match status" value="1"/>
</dbReference>
<comment type="caution">
    <text evidence="8">The sequence shown here is derived from an EMBL/GenBank/DDBJ whole genome shotgun (WGS) entry which is preliminary data.</text>
</comment>
<keyword evidence="5" id="KW-0804">Transcription</keyword>
<keyword evidence="3" id="KW-0731">Sigma factor</keyword>
<dbReference type="AlphaFoldDB" id="A0A853AQ05"/>
<evidence type="ECO:0000256" key="1">
    <source>
        <dbReference type="ARBA" id="ARBA00010641"/>
    </source>
</evidence>
<keyword evidence="9" id="KW-1185">Reference proteome</keyword>
<proteinExistence type="inferred from homology"/>
<dbReference type="PANTHER" id="PTHR43133">
    <property type="entry name" value="RNA POLYMERASE ECF-TYPE SIGMA FACTO"/>
    <property type="match status" value="1"/>
</dbReference>
<dbReference type="GO" id="GO:0003677">
    <property type="term" value="F:DNA binding"/>
    <property type="evidence" value="ECO:0007669"/>
    <property type="project" value="UniProtKB-KW"/>
</dbReference>
<keyword evidence="2" id="KW-0805">Transcription regulation</keyword>
<feature type="domain" description="RNA polymerase sigma factor 70 region 4 type 2" evidence="7">
    <location>
        <begin position="122"/>
        <end position="171"/>
    </location>
</feature>
<dbReference type="SUPFAM" id="SSF88659">
    <property type="entry name" value="Sigma3 and sigma4 domains of RNA polymerase sigma factors"/>
    <property type="match status" value="1"/>
</dbReference>
<evidence type="ECO:0000313" key="9">
    <source>
        <dbReference type="Proteomes" id="UP000587002"/>
    </source>
</evidence>
<evidence type="ECO:0000259" key="6">
    <source>
        <dbReference type="Pfam" id="PF04542"/>
    </source>
</evidence>
<gene>
    <name evidence="8" type="ORF">HNR68_001350</name>
</gene>
<feature type="domain" description="RNA polymerase sigma-70 region 2" evidence="6">
    <location>
        <begin position="24"/>
        <end position="83"/>
    </location>
</feature>
<evidence type="ECO:0000256" key="5">
    <source>
        <dbReference type="ARBA" id="ARBA00023163"/>
    </source>
</evidence>
<evidence type="ECO:0000259" key="7">
    <source>
        <dbReference type="Pfam" id="PF08281"/>
    </source>
</evidence>
<dbReference type="InterPro" id="IPR036388">
    <property type="entry name" value="WH-like_DNA-bd_sf"/>
</dbReference>
<comment type="similarity">
    <text evidence="1">Belongs to the sigma-70 factor family. ECF subfamily.</text>
</comment>
<dbReference type="InterPro" id="IPR013249">
    <property type="entry name" value="RNA_pol_sigma70_r4_t2"/>
</dbReference>
<dbReference type="InterPro" id="IPR014284">
    <property type="entry name" value="RNA_pol_sigma-70_dom"/>
</dbReference>
<dbReference type="SUPFAM" id="SSF88946">
    <property type="entry name" value="Sigma2 domain of RNA polymerase sigma factors"/>
    <property type="match status" value="1"/>
</dbReference>
<evidence type="ECO:0000256" key="2">
    <source>
        <dbReference type="ARBA" id="ARBA00023015"/>
    </source>
</evidence>
<dbReference type="Proteomes" id="UP000587002">
    <property type="component" value="Unassembled WGS sequence"/>
</dbReference>
<dbReference type="InterPro" id="IPR007627">
    <property type="entry name" value="RNA_pol_sigma70_r2"/>
</dbReference>
<evidence type="ECO:0000256" key="3">
    <source>
        <dbReference type="ARBA" id="ARBA00023082"/>
    </source>
</evidence>
<accession>A0A853AQ05</accession>
<protein>
    <submittedName>
        <fullName evidence="8">RNA polymerase sigma factor (Sigma-70 family)</fullName>
    </submittedName>
</protein>
<dbReference type="NCBIfam" id="TIGR02937">
    <property type="entry name" value="sigma70-ECF"/>
    <property type="match status" value="1"/>
</dbReference>
<dbReference type="RefSeq" id="WP_179718695.1">
    <property type="nucleotide sequence ID" value="NZ_BAABFH010000001.1"/>
</dbReference>
<dbReference type="GO" id="GO:0006352">
    <property type="term" value="P:DNA-templated transcription initiation"/>
    <property type="evidence" value="ECO:0007669"/>
    <property type="project" value="InterPro"/>
</dbReference>
<dbReference type="Pfam" id="PF04542">
    <property type="entry name" value="Sigma70_r2"/>
    <property type="match status" value="1"/>
</dbReference>
<dbReference type="InterPro" id="IPR013324">
    <property type="entry name" value="RNA_pol_sigma_r3/r4-like"/>
</dbReference>
<evidence type="ECO:0000256" key="4">
    <source>
        <dbReference type="ARBA" id="ARBA00023125"/>
    </source>
</evidence>
<keyword evidence="4" id="KW-0238">DNA-binding</keyword>
<dbReference type="GO" id="GO:0016987">
    <property type="term" value="F:sigma factor activity"/>
    <property type="evidence" value="ECO:0007669"/>
    <property type="project" value="UniProtKB-KW"/>
</dbReference>
<evidence type="ECO:0000313" key="8">
    <source>
        <dbReference type="EMBL" id="NYI82720.1"/>
    </source>
</evidence>
<reference evidence="8 9" key="1">
    <citation type="submission" date="2020-07" db="EMBL/GenBank/DDBJ databases">
        <title>Sequencing the genomes of 1000 actinobacteria strains.</title>
        <authorList>
            <person name="Klenk H.-P."/>
        </authorList>
    </citation>
    <scope>NUCLEOTIDE SEQUENCE [LARGE SCALE GENOMIC DNA]</scope>
    <source>
        <strain evidence="8 9">DSM 44065</strain>
    </source>
</reference>
<dbReference type="EMBL" id="JACCFJ010000001">
    <property type="protein sequence ID" value="NYI82720.1"/>
    <property type="molecule type" value="Genomic_DNA"/>
</dbReference>
<sequence>MRAGDDGSLLEAVRSGAADAFAELYARHCTAARTMAKQVASTPADVDDLVAEAFANVLDVLRRGGGPDTAFRAYLLTTIRNLATAVNSRDRRVYLAAELDTLQVDEALPFVDPAVAELDRAMVRQAFMRLPRRWRHVLWYVEVEKRTPAEVGERFGISRNSAAALAYRARKGLREAYEQVCRGEATQRRPAAPGRLLTAA</sequence>
<dbReference type="Gene3D" id="1.10.10.10">
    <property type="entry name" value="Winged helix-like DNA-binding domain superfamily/Winged helix DNA-binding domain"/>
    <property type="match status" value="1"/>
</dbReference>
<dbReference type="Gene3D" id="1.10.1740.10">
    <property type="match status" value="1"/>
</dbReference>
<dbReference type="Pfam" id="PF08281">
    <property type="entry name" value="Sigma70_r4_2"/>
    <property type="match status" value="1"/>
</dbReference>